<comment type="similarity">
    <text evidence="2">Belongs to the fimbrial protein family.</text>
</comment>
<evidence type="ECO:0000313" key="7">
    <source>
        <dbReference type="EMBL" id="ABP58769.1"/>
    </source>
</evidence>
<keyword evidence="8" id="KW-1185">Reference proteome</keyword>
<dbReference type="InterPro" id="IPR008966">
    <property type="entry name" value="Adhesion_dom_sf"/>
</dbReference>
<evidence type="ECO:0000313" key="8">
    <source>
        <dbReference type="Proteomes" id="UP000000230"/>
    </source>
</evidence>
<evidence type="ECO:0000259" key="6">
    <source>
        <dbReference type="Pfam" id="PF00419"/>
    </source>
</evidence>
<dbReference type="Gene3D" id="2.60.40.1090">
    <property type="entry name" value="Fimbrial-type adhesion domain"/>
    <property type="match status" value="1"/>
</dbReference>
<dbReference type="AlphaFoldDB" id="A0A9J9KXH1"/>
<evidence type="ECO:0000256" key="5">
    <source>
        <dbReference type="SAM" id="SignalP"/>
    </source>
</evidence>
<comment type="subcellular location">
    <subcellularLocation>
        <location evidence="1">Fimbrium</location>
    </subcellularLocation>
</comment>
<sequence length="173" mass="17644">MKKTFMALTLASLFMAGAAQAQDHSATVTVHGSIVGDHTECTVTTSQSTVTLSGQLADLPIQGQNATTPAVLDYGISGSEGGSCVGKVAIVLNGVADDADGTTLINSNPTAGAAKGIGIGLFDANYKPITINSNQLKVDSEIGQIYLQAVRLNGQVPVEGTVDGSLTLNIIRL</sequence>
<dbReference type="PANTHER" id="PTHR33420">
    <property type="entry name" value="FIMBRIAL SUBUNIT ELFA-RELATED"/>
    <property type="match status" value="1"/>
</dbReference>
<keyword evidence="3 5" id="KW-0732">Signal</keyword>
<feature type="domain" description="Fimbrial-type adhesion" evidence="6">
    <location>
        <begin position="38"/>
        <end position="170"/>
    </location>
</feature>
<evidence type="ECO:0000256" key="4">
    <source>
        <dbReference type="ARBA" id="ARBA00023263"/>
    </source>
</evidence>
<evidence type="ECO:0000256" key="1">
    <source>
        <dbReference type="ARBA" id="ARBA00004561"/>
    </source>
</evidence>
<name>A0A9J9KXH1_ENT38</name>
<dbReference type="SUPFAM" id="SSF49401">
    <property type="entry name" value="Bacterial adhesins"/>
    <property type="match status" value="1"/>
</dbReference>
<evidence type="ECO:0000256" key="3">
    <source>
        <dbReference type="ARBA" id="ARBA00022729"/>
    </source>
</evidence>
<proteinExistence type="inferred from homology"/>
<dbReference type="InterPro" id="IPR050263">
    <property type="entry name" value="Bact_Fimbrial_Adh_Pro"/>
</dbReference>
<feature type="signal peptide" evidence="5">
    <location>
        <begin position="1"/>
        <end position="21"/>
    </location>
</feature>
<gene>
    <name evidence="7" type="ordered locus">Ent638_0079</name>
</gene>
<dbReference type="InterPro" id="IPR036937">
    <property type="entry name" value="Adhesion_dom_fimbrial_sf"/>
</dbReference>
<dbReference type="InterPro" id="IPR000259">
    <property type="entry name" value="Adhesion_dom_fimbrial"/>
</dbReference>
<protein>
    <submittedName>
        <fullName evidence="7">Fimbrial protein</fullName>
    </submittedName>
</protein>
<dbReference type="PANTHER" id="PTHR33420:SF3">
    <property type="entry name" value="FIMBRIAL SUBUNIT ELFA"/>
    <property type="match status" value="1"/>
</dbReference>
<dbReference type="EMBL" id="CP000653">
    <property type="protein sequence ID" value="ABP58769.1"/>
    <property type="molecule type" value="Genomic_DNA"/>
</dbReference>
<keyword evidence="4" id="KW-0281">Fimbrium</keyword>
<organism evidence="7 8">
    <name type="scientific">Enterobacter sp. (strain 638)</name>
    <dbReference type="NCBI Taxonomy" id="399742"/>
    <lineage>
        <taxon>Bacteria</taxon>
        <taxon>Pseudomonadati</taxon>
        <taxon>Pseudomonadota</taxon>
        <taxon>Gammaproteobacteria</taxon>
        <taxon>Enterobacterales</taxon>
        <taxon>Enterobacteriaceae</taxon>
        <taxon>Enterobacter</taxon>
    </lineage>
</organism>
<feature type="chain" id="PRO_5039952641" evidence="5">
    <location>
        <begin position="22"/>
        <end position="173"/>
    </location>
</feature>
<dbReference type="GO" id="GO:0009289">
    <property type="term" value="C:pilus"/>
    <property type="evidence" value="ECO:0007669"/>
    <property type="project" value="UniProtKB-SubCell"/>
</dbReference>
<dbReference type="Pfam" id="PF00419">
    <property type="entry name" value="Fimbrial"/>
    <property type="match status" value="1"/>
</dbReference>
<accession>A0A9J9KXH1</accession>
<dbReference type="RefSeq" id="WP_011915347.1">
    <property type="nucleotide sequence ID" value="NC_009436.1"/>
</dbReference>
<dbReference type="GO" id="GO:0043709">
    <property type="term" value="P:cell adhesion involved in single-species biofilm formation"/>
    <property type="evidence" value="ECO:0007669"/>
    <property type="project" value="TreeGrafter"/>
</dbReference>
<dbReference type="Proteomes" id="UP000000230">
    <property type="component" value="Chromosome"/>
</dbReference>
<reference evidence="8" key="1">
    <citation type="journal article" date="2010" name="PLoS Genet.">
        <title>Genome sequence of the plant growth promoting endophytic bacterium Enterobacter sp. 638.</title>
        <authorList>
            <person name="Taghavi S."/>
            <person name="van der Lelie D."/>
            <person name="Hoffman A."/>
            <person name="Zhang Y.B."/>
            <person name="Walla M.D."/>
            <person name="Vangronsveld J."/>
            <person name="Newman L."/>
            <person name="Monchy S."/>
        </authorList>
    </citation>
    <scope>NUCLEOTIDE SEQUENCE [LARGE SCALE GENOMIC DNA]</scope>
    <source>
        <strain evidence="8">638</strain>
    </source>
</reference>
<evidence type="ECO:0000256" key="2">
    <source>
        <dbReference type="ARBA" id="ARBA00006671"/>
    </source>
</evidence>
<dbReference type="KEGG" id="ent:Ent638_0079"/>